<sequence length="82" mass="8453">MGLFWGIILGAIVGWIGSLVTHAATSRDILLHIAVGLLGALGLELLLANSGTFDNLAAAYVGAVIGLCVLWGVRRVANRGRG</sequence>
<dbReference type="Proteomes" id="UP001203058">
    <property type="component" value="Unassembled WGS sequence"/>
</dbReference>
<gene>
    <name evidence="2" type="ORF">LZ016_15315</name>
</gene>
<keyword evidence="1" id="KW-1133">Transmembrane helix</keyword>
<dbReference type="RefSeq" id="WP_241448339.1">
    <property type="nucleotide sequence ID" value="NZ_JAKZHW010000002.1"/>
</dbReference>
<feature type="transmembrane region" description="Helical" evidence="1">
    <location>
        <begin position="29"/>
        <end position="50"/>
    </location>
</feature>
<reference evidence="2 3" key="1">
    <citation type="submission" date="2022-03" db="EMBL/GenBank/DDBJ databases">
        <authorList>
            <person name="Jo J.-H."/>
            <person name="Im W.-T."/>
        </authorList>
    </citation>
    <scope>NUCLEOTIDE SEQUENCE [LARGE SCALE GENOMIC DNA]</scope>
    <source>
        <strain evidence="2 3">SM33</strain>
    </source>
</reference>
<evidence type="ECO:0000256" key="1">
    <source>
        <dbReference type="SAM" id="Phobius"/>
    </source>
</evidence>
<feature type="transmembrane region" description="Helical" evidence="1">
    <location>
        <begin position="6"/>
        <end position="24"/>
    </location>
</feature>
<evidence type="ECO:0000313" key="3">
    <source>
        <dbReference type="Proteomes" id="UP001203058"/>
    </source>
</evidence>
<keyword evidence="1" id="KW-0812">Transmembrane</keyword>
<keyword evidence="3" id="KW-1185">Reference proteome</keyword>
<evidence type="ECO:0008006" key="4">
    <source>
        <dbReference type="Google" id="ProtNLM"/>
    </source>
</evidence>
<proteinExistence type="predicted"/>
<dbReference type="EMBL" id="JAKZHW010000002">
    <property type="protein sequence ID" value="MCH8617466.1"/>
    <property type="molecule type" value="Genomic_DNA"/>
</dbReference>
<keyword evidence="1" id="KW-0472">Membrane</keyword>
<evidence type="ECO:0000313" key="2">
    <source>
        <dbReference type="EMBL" id="MCH8617466.1"/>
    </source>
</evidence>
<name>A0ABS9VR76_9SPHN</name>
<accession>A0ABS9VR76</accession>
<organism evidence="2 3">
    <name type="scientific">Sphingomonas telluris</name>
    <dbReference type="NCBI Taxonomy" id="2907998"/>
    <lineage>
        <taxon>Bacteria</taxon>
        <taxon>Pseudomonadati</taxon>
        <taxon>Pseudomonadota</taxon>
        <taxon>Alphaproteobacteria</taxon>
        <taxon>Sphingomonadales</taxon>
        <taxon>Sphingomonadaceae</taxon>
        <taxon>Sphingomonas</taxon>
    </lineage>
</organism>
<protein>
    <recommendedName>
        <fullName evidence="4">GlsB/YeaQ/YmgE family stress response membrane protein</fullName>
    </recommendedName>
</protein>
<comment type="caution">
    <text evidence="2">The sequence shown here is derived from an EMBL/GenBank/DDBJ whole genome shotgun (WGS) entry which is preliminary data.</text>
</comment>
<feature type="transmembrane region" description="Helical" evidence="1">
    <location>
        <begin position="56"/>
        <end position="73"/>
    </location>
</feature>